<evidence type="ECO:0000259" key="1">
    <source>
        <dbReference type="PROSITE" id="PS51186"/>
    </source>
</evidence>
<dbReference type="PANTHER" id="PTHR43138">
    <property type="entry name" value="ACETYLTRANSFERASE, GNAT FAMILY"/>
    <property type="match status" value="1"/>
</dbReference>
<evidence type="ECO:0000313" key="3">
    <source>
        <dbReference type="Proteomes" id="UP000094819"/>
    </source>
</evidence>
<dbReference type="GO" id="GO:0016747">
    <property type="term" value="F:acyltransferase activity, transferring groups other than amino-acyl groups"/>
    <property type="evidence" value="ECO:0007669"/>
    <property type="project" value="InterPro"/>
</dbReference>
<dbReference type="PANTHER" id="PTHR43138:SF1">
    <property type="entry name" value="N-ACETYLTRANSFERASE ACA1"/>
    <property type="match status" value="1"/>
</dbReference>
<dbReference type="InterPro" id="IPR016181">
    <property type="entry name" value="Acyl_CoA_acyltransferase"/>
</dbReference>
<dbReference type="InterPro" id="IPR000182">
    <property type="entry name" value="GNAT_dom"/>
</dbReference>
<keyword evidence="3" id="KW-1185">Reference proteome</keyword>
<dbReference type="SUPFAM" id="SSF55729">
    <property type="entry name" value="Acyl-CoA N-acyltransferases (Nat)"/>
    <property type="match status" value="1"/>
</dbReference>
<feature type="domain" description="N-acetyltransferase" evidence="1">
    <location>
        <begin position="35"/>
        <end position="228"/>
    </location>
</feature>
<sequence length="228" mass="24481">MSAYGAIAAPKQLGELPILAFPLSTPELALVTYPVTGAEAPEELLKYLYSIFSDELDEGITYPQEGPLTYEQFVAYFFAATTIVGVIQPVDSEGRAETSGGLEGARAGRTWEESAGGCYYIKPNYPGRSSHVSLDTGNNGGFIVPRNHRGKKLGQALAKSFLEYAPRLGYRGSVFNLVYTTNGASLALWSKLGFTKIGVIPQAGRLKTGPNGTEQYVDAAVIHKSFVS</sequence>
<dbReference type="OrthoDB" id="10264707at2759"/>
<dbReference type="GO" id="GO:0005634">
    <property type="term" value="C:nucleus"/>
    <property type="evidence" value="ECO:0007669"/>
    <property type="project" value="TreeGrafter"/>
</dbReference>
<dbReference type="AlphaFoldDB" id="A0A1E3J0C8"/>
<evidence type="ECO:0000313" key="2">
    <source>
        <dbReference type="EMBL" id="ODN94268.1"/>
    </source>
</evidence>
<name>A0A1E3J0C8_9TREE</name>
<accession>A0A1E3J0C8</accession>
<dbReference type="PROSITE" id="PS51186">
    <property type="entry name" value="GNAT"/>
    <property type="match status" value="1"/>
</dbReference>
<gene>
    <name evidence="2" type="ORF">L198_05124</name>
</gene>
<dbReference type="InterPro" id="IPR052742">
    <property type="entry name" value="Mito_N-acetyltransferase"/>
</dbReference>
<dbReference type="Proteomes" id="UP000094819">
    <property type="component" value="Unassembled WGS sequence"/>
</dbReference>
<comment type="caution">
    <text evidence="2">The sequence shown here is derived from an EMBL/GenBank/DDBJ whole genome shotgun (WGS) entry which is preliminary data.</text>
</comment>
<proteinExistence type="predicted"/>
<dbReference type="GeneID" id="30194337"/>
<dbReference type="Pfam" id="PF00583">
    <property type="entry name" value="Acetyltransf_1"/>
    <property type="match status" value="1"/>
</dbReference>
<reference evidence="2 3" key="1">
    <citation type="submission" date="2016-06" db="EMBL/GenBank/DDBJ databases">
        <title>Evolution of pathogenesis and genome organization in the Tremellales.</title>
        <authorList>
            <person name="Cuomo C."/>
            <person name="Litvintseva A."/>
            <person name="Heitman J."/>
            <person name="Chen Y."/>
            <person name="Sun S."/>
            <person name="Springer D."/>
            <person name="Dromer F."/>
            <person name="Young S."/>
            <person name="Zeng Q."/>
            <person name="Chapman S."/>
            <person name="Gujja S."/>
            <person name="Saif S."/>
            <person name="Birren B."/>
        </authorList>
    </citation>
    <scope>NUCLEOTIDE SEQUENCE [LARGE SCALE GENOMIC DNA]</scope>
    <source>
        <strain evidence="2 3">CBS 7118</strain>
    </source>
</reference>
<organism evidence="2 3">
    <name type="scientific">Cryptococcus wingfieldii CBS 7118</name>
    <dbReference type="NCBI Taxonomy" id="1295528"/>
    <lineage>
        <taxon>Eukaryota</taxon>
        <taxon>Fungi</taxon>
        <taxon>Dikarya</taxon>
        <taxon>Basidiomycota</taxon>
        <taxon>Agaricomycotina</taxon>
        <taxon>Tremellomycetes</taxon>
        <taxon>Tremellales</taxon>
        <taxon>Cryptococcaceae</taxon>
        <taxon>Cryptococcus</taxon>
    </lineage>
</organism>
<dbReference type="RefSeq" id="XP_019030799.1">
    <property type="nucleotide sequence ID" value="XM_019177218.1"/>
</dbReference>
<dbReference type="EMBL" id="AWGH01000015">
    <property type="protein sequence ID" value="ODN94268.1"/>
    <property type="molecule type" value="Genomic_DNA"/>
</dbReference>
<dbReference type="Gene3D" id="3.40.630.30">
    <property type="match status" value="1"/>
</dbReference>
<protein>
    <recommendedName>
        <fullName evidence="1">N-acetyltransferase domain-containing protein</fullName>
    </recommendedName>
</protein>